<name>A0A7G5IJ72_9SPHN</name>
<dbReference type="InterPro" id="IPR050596">
    <property type="entry name" value="AspAT/PAT-like"/>
</dbReference>
<evidence type="ECO:0000256" key="1">
    <source>
        <dbReference type="ARBA" id="ARBA00001933"/>
    </source>
</evidence>
<dbReference type="EMBL" id="CP059851">
    <property type="protein sequence ID" value="QMW23414.1"/>
    <property type="molecule type" value="Genomic_DNA"/>
</dbReference>
<dbReference type="InterPro" id="IPR015422">
    <property type="entry name" value="PyrdxlP-dep_Trfase_small"/>
</dbReference>
<dbReference type="PANTHER" id="PTHR46383:SF1">
    <property type="entry name" value="ASPARTATE AMINOTRANSFERASE"/>
    <property type="match status" value="1"/>
</dbReference>
<dbReference type="Gene3D" id="3.40.640.10">
    <property type="entry name" value="Type I PLP-dependent aspartate aminotransferase-like (Major domain)"/>
    <property type="match status" value="1"/>
</dbReference>
<dbReference type="EC" id="2.6.1.1" evidence="3"/>
<dbReference type="InterPro" id="IPR015424">
    <property type="entry name" value="PyrdxlP-dep_Trfase"/>
</dbReference>
<dbReference type="SUPFAM" id="SSF53383">
    <property type="entry name" value="PLP-dependent transferases"/>
    <property type="match status" value="1"/>
</dbReference>
<organism evidence="9 10">
    <name type="scientific">Sandaracinobacteroides saxicola</name>
    <dbReference type="NCBI Taxonomy" id="2759707"/>
    <lineage>
        <taxon>Bacteria</taxon>
        <taxon>Pseudomonadati</taxon>
        <taxon>Pseudomonadota</taxon>
        <taxon>Alphaproteobacteria</taxon>
        <taxon>Sphingomonadales</taxon>
        <taxon>Sphingosinicellaceae</taxon>
        <taxon>Sandaracinobacteroides</taxon>
    </lineage>
</organism>
<keyword evidence="5 9" id="KW-0808">Transferase</keyword>
<feature type="domain" description="Aminotransferase class I/classII large" evidence="8">
    <location>
        <begin position="36"/>
        <end position="375"/>
    </location>
</feature>
<accession>A0A7G5IJ72</accession>
<dbReference type="GO" id="GO:0004069">
    <property type="term" value="F:L-aspartate:2-oxoglutarate aminotransferase activity"/>
    <property type="evidence" value="ECO:0007669"/>
    <property type="project" value="UniProtKB-EC"/>
</dbReference>
<dbReference type="Gene3D" id="3.90.1150.10">
    <property type="entry name" value="Aspartate Aminotransferase, domain 1"/>
    <property type="match status" value="1"/>
</dbReference>
<gene>
    <name evidence="9" type="ORF">H3309_02615</name>
</gene>
<reference evidence="9 10" key="1">
    <citation type="submission" date="2020-07" db="EMBL/GenBank/DDBJ databases">
        <title>Complete genome sequence for Sandaracinobacter sp. M6.</title>
        <authorList>
            <person name="Tang Y."/>
            <person name="Liu Q."/>
            <person name="Guo Z."/>
            <person name="Lei P."/>
            <person name="Huang B."/>
        </authorList>
    </citation>
    <scope>NUCLEOTIDE SEQUENCE [LARGE SCALE GENOMIC DNA]</scope>
    <source>
        <strain evidence="9 10">M6</strain>
    </source>
</reference>
<evidence type="ECO:0000256" key="4">
    <source>
        <dbReference type="ARBA" id="ARBA00022576"/>
    </source>
</evidence>
<evidence type="ECO:0000259" key="8">
    <source>
        <dbReference type="Pfam" id="PF00155"/>
    </source>
</evidence>
<keyword evidence="4 9" id="KW-0032">Aminotransferase</keyword>
<sequence length="393" mass="40507">MPPEIRLSARAAAMRSGGDAWWVAGEAMRRAAAGQDIIALTIGDPAGPPPDVVVAATIAALEAGRTHYSPLLGEPVLQRAIADYLNADAVRRVEPGQVAVMPGAQHALLGAMAMIAGPGDEVILLDPFYPSYPAVVAASGASPVFVGCGPGFAFDVETIVAAITPRTRAILINSPANPSGQALDAGDWAALVAATAAAGIWLVSDEVYARFRFDGDHVGVWDAGAPERSVLLGSLSKSHRMTGYRLGWAAGPPALVRALEDWSAASLFGVSQFVQDAGVAALAVPRAALEGYWRGFAERAARVVARANAIPGLRAAMPAGGMFVMLDVRGVDGDDVRFARALLDATGVAVTPGSGFGRAAAGHVRVSLCSEEAVLMAAFDRIEGWRAGLARAA</sequence>
<evidence type="ECO:0000256" key="6">
    <source>
        <dbReference type="ARBA" id="ARBA00022898"/>
    </source>
</evidence>
<evidence type="ECO:0000256" key="5">
    <source>
        <dbReference type="ARBA" id="ARBA00022679"/>
    </source>
</evidence>
<dbReference type="PANTHER" id="PTHR46383">
    <property type="entry name" value="ASPARTATE AMINOTRANSFERASE"/>
    <property type="match status" value="1"/>
</dbReference>
<dbReference type="CDD" id="cd00609">
    <property type="entry name" value="AAT_like"/>
    <property type="match status" value="1"/>
</dbReference>
<evidence type="ECO:0000313" key="10">
    <source>
        <dbReference type="Proteomes" id="UP000515292"/>
    </source>
</evidence>
<proteinExistence type="inferred from homology"/>
<keyword evidence="6" id="KW-0663">Pyridoxal phosphate</keyword>
<dbReference type="Pfam" id="PF00155">
    <property type="entry name" value="Aminotran_1_2"/>
    <property type="match status" value="1"/>
</dbReference>
<protein>
    <recommendedName>
        <fullName evidence="3">aspartate transaminase</fullName>
        <ecNumber evidence="3">2.6.1.1</ecNumber>
    </recommendedName>
</protein>
<evidence type="ECO:0000256" key="2">
    <source>
        <dbReference type="ARBA" id="ARBA00007441"/>
    </source>
</evidence>
<comment type="cofactor">
    <cofactor evidence="1">
        <name>pyridoxal 5'-phosphate</name>
        <dbReference type="ChEBI" id="CHEBI:597326"/>
    </cofactor>
</comment>
<dbReference type="GO" id="GO:0006520">
    <property type="term" value="P:amino acid metabolic process"/>
    <property type="evidence" value="ECO:0007669"/>
    <property type="project" value="InterPro"/>
</dbReference>
<evidence type="ECO:0000256" key="7">
    <source>
        <dbReference type="ARBA" id="ARBA00049185"/>
    </source>
</evidence>
<dbReference type="Proteomes" id="UP000515292">
    <property type="component" value="Chromosome"/>
</dbReference>
<evidence type="ECO:0000256" key="3">
    <source>
        <dbReference type="ARBA" id="ARBA00012753"/>
    </source>
</evidence>
<dbReference type="InterPro" id="IPR004839">
    <property type="entry name" value="Aminotransferase_I/II_large"/>
</dbReference>
<keyword evidence="10" id="KW-1185">Reference proteome</keyword>
<comment type="catalytic activity">
    <reaction evidence="7">
        <text>L-aspartate + 2-oxoglutarate = oxaloacetate + L-glutamate</text>
        <dbReference type="Rhea" id="RHEA:21824"/>
        <dbReference type="ChEBI" id="CHEBI:16452"/>
        <dbReference type="ChEBI" id="CHEBI:16810"/>
        <dbReference type="ChEBI" id="CHEBI:29985"/>
        <dbReference type="ChEBI" id="CHEBI:29991"/>
        <dbReference type="EC" id="2.6.1.1"/>
    </reaction>
</comment>
<evidence type="ECO:0000313" key="9">
    <source>
        <dbReference type="EMBL" id="QMW23414.1"/>
    </source>
</evidence>
<dbReference type="KEGG" id="sand:H3309_02615"/>
<comment type="similarity">
    <text evidence="2">Belongs to the class-I pyridoxal-phosphate-dependent aminotransferase family.</text>
</comment>
<dbReference type="AlphaFoldDB" id="A0A7G5IJ72"/>
<dbReference type="RefSeq" id="WP_182297235.1">
    <property type="nucleotide sequence ID" value="NZ_CP059851.1"/>
</dbReference>
<dbReference type="GO" id="GO:0030170">
    <property type="term" value="F:pyridoxal phosphate binding"/>
    <property type="evidence" value="ECO:0007669"/>
    <property type="project" value="InterPro"/>
</dbReference>
<dbReference type="InterPro" id="IPR015421">
    <property type="entry name" value="PyrdxlP-dep_Trfase_major"/>
</dbReference>